<dbReference type="Gene3D" id="1.10.287.3510">
    <property type="match status" value="1"/>
</dbReference>
<proteinExistence type="inferred from homology"/>
<evidence type="ECO:0000256" key="5">
    <source>
        <dbReference type="ARBA" id="ARBA00022967"/>
    </source>
</evidence>
<feature type="transmembrane region" description="Helical" evidence="10">
    <location>
        <begin position="29"/>
        <end position="51"/>
    </location>
</feature>
<dbReference type="EMBL" id="MT628565">
    <property type="protein sequence ID" value="QLY90260.1"/>
    <property type="molecule type" value="Genomic_DNA"/>
</dbReference>
<keyword evidence="7" id="KW-0520">NAD</keyword>
<comment type="similarity">
    <text evidence="2">Belongs to the complex I subunit 4L family.</text>
</comment>
<protein>
    <recommendedName>
        <fullName evidence="3">NADH-ubiquinone oxidoreductase chain 4L</fullName>
    </recommendedName>
    <alternativeName>
        <fullName evidence="9">NADH dehydrogenase subunit 4L</fullName>
    </alternativeName>
</protein>
<keyword evidence="4 10" id="KW-0812">Transmembrane</keyword>
<dbReference type="InterPro" id="IPR039428">
    <property type="entry name" value="NUOK/Mnh_C1-like"/>
</dbReference>
<evidence type="ECO:0000256" key="3">
    <source>
        <dbReference type="ARBA" id="ARBA00016612"/>
    </source>
</evidence>
<sequence length="97" mass="10651">MEYLMMIVSITPIIAALNLILHKSHFLQVLLCLEVMTLSMLLFMSISYLSMNTSPSVISVVILSFGVCEASLGLTLLALMVRSFGSDNMNNISMSKC</sequence>
<feature type="transmembrane region" description="Helical" evidence="10">
    <location>
        <begin position="6"/>
        <end position="22"/>
    </location>
</feature>
<evidence type="ECO:0000256" key="4">
    <source>
        <dbReference type="ARBA" id="ARBA00022692"/>
    </source>
</evidence>
<comment type="subcellular location">
    <subcellularLocation>
        <location evidence="1">Membrane</location>
        <topology evidence="1">Multi-pass membrane protein</topology>
    </subcellularLocation>
</comment>
<evidence type="ECO:0000256" key="9">
    <source>
        <dbReference type="ARBA" id="ARBA00031586"/>
    </source>
</evidence>
<keyword evidence="11" id="KW-0496">Mitochondrion</keyword>
<evidence type="ECO:0000313" key="11">
    <source>
        <dbReference type="EMBL" id="QLY90260.1"/>
    </source>
</evidence>
<organism evidence="11">
    <name type="scientific">Glossiphonia concolor</name>
    <dbReference type="NCBI Taxonomy" id="321041"/>
    <lineage>
        <taxon>Eukaryota</taxon>
        <taxon>Metazoa</taxon>
        <taxon>Spiralia</taxon>
        <taxon>Lophotrochozoa</taxon>
        <taxon>Annelida</taxon>
        <taxon>Clitellata</taxon>
        <taxon>Hirudinea</taxon>
        <taxon>Rhynchobdellida</taxon>
        <taxon>Glossiphoniidae</taxon>
        <taxon>Glossiphonia</taxon>
    </lineage>
</organism>
<geneLocation type="mitochondrion" evidence="11"/>
<keyword evidence="6 10" id="KW-1133">Transmembrane helix</keyword>
<evidence type="ECO:0000256" key="6">
    <source>
        <dbReference type="ARBA" id="ARBA00022989"/>
    </source>
</evidence>
<accession>A0A7D7AAE9</accession>
<feature type="transmembrane region" description="Helical" evidence="10">
    <location>
        <begin position="57"/>
        <end position="81"/>
    </location>
</feature>
<evidence type="ECO:0000256" key="2">
    <source>
        <dbReference type="ARBA" id="ARBA00010519"/>
    </source>
</evidence>
<evidence type="ECO:0000256" key="10">
    <source>
        <dbReference type="SAM" id="Phobius"/>
    </source>
</evidence>
<gene>
    <name evidence="11" type="primary">ND4L</name>
</gene>
<evidence type="ECO:0000256" key="7">
    <source>
        <dbReference type="ARBA" id="ARBA00023027"/>
    </source>
</evidence>
<evidence type="ECO:0000256" key="1">
    <source>
        <dbReference type="ARBA" id="ARBA00004141"/>
    </source>
</evidence>
<name>A0A7D7AAE9_9ANNE</name>
<dbReference type="GO" id="GO:0016020">
    <property type="term" value="C:membrane"/>
    <property type="evidence" value="ECO:0007669"/>
    <property type="project" value="UniProtKB-SubCell"/>
</dbReference>
<dbReference type="Pfam" id="PF00420">
    <property type="entry name" value="Oxidored_q2"/>
    <property type="match status" value="1"/>
</dbReference>
<reference evidence="11" key="1">
    <citation type="submission" date="2020-06" db="EMBL/GenBank/DDBJ databases">
        <title>DNAmark Project.</title>
        <authorList>
            <person name="Leerhoei F."/>
        </authorList>
    </citation>
    <scope>NUCLEOTIDE SEQUENCE</scope>
    <source>
        <strain evidence="11">DM1225</strain>
    </source>
</reference>
<keyword evidence="8 10" id="KW-0472">Membrane</keyword>
<evidence type="ECO:0000256" key="8">
    <source>
        <dbReference type="ARBA" id="ARBA00023136"/>
    </source>
</evidence>
<dbReference type="AlphaFoldDB" id="A0A7D7AAE9"/>
<keyword evidence="5" id="KW-1278">Translocase</keyword>